<name>A0A8S5S0K3_9CAUD</name>
<proteinExistence type="predicted"/>
<evidence type="ECO:0000313" key="1">
    <source>
        <dbReference type="EMBL" id="DAF44541.1"/>
    </source>
</evidence>
<organism evidence="1">
    <name type="scientific">Podoviridae sp. ct8Lf7</name>
    <dbReference type="NCBI Taxonomy" id="2827723"/>
    <lineage>
        <taxon>Viruses</taxon>
        <taxon>Duplodnaviria</taxon>
        <taxon>Heunggongvirae</taxon>
        <taxon>Uroviricota</taxon>
        <taxon>Caudoviricetes</taxon>
    </lineage>
</organism>
<protein>
    <submittedName>
        <fullName evidence="1">Nuclear cap-binding protein subunit 1-binding, m7GpppA, transcription, mRNA</fullName>
    </submittedName>
</protein>
<reference evidence="1" key="1">
    <citation type="journal article" date="2021" name="Proc. Natl. Acad. Sci. U.S.A.">
        <title>A Catalog of Tens of Thousands of Viruses from Human Metagenomes Reveals Hidden Associations with Chronic Diseases.</title>
        <authorList>
            <person name="Tisza M.J."/>
            <person name="Buck C.B."/>
        </authorList>
    </citation>
    <scope>NUCLEOTIDE SEQUENCE</scope>
    <source>
        <strain evidence="1">Ct8Lf7</strain>
    </source>
</reference>
<accession>A0A8S5S0K3</accession>
<dbReference type="EMBL" id="BK032511">
    <property type="protein sequence ID" value="DAF44541.1"/>
    <property type="molecule type" value="Genomic_DNA"/>
</dbReference>
<sequence length="35" mass="4112">MYNDKYYNVLDFDTLLLELNTDVGVSYSTNSNYNL</sequence>